<proteinExistence type="predicted"/>
<name>A0ABQ3DID9_9ACTN</name>
<keyword evidence="4" id="KW-1185">Reference proteome</keyword>
<comment type="caution">
    <text evidence="3">The sequence shown here is derived from an EMBL/GenBank/DDBJ whole genome shotgun (WGS) entry which is preliminary data.</text>
</comment>
<evidence type="ECO:0000256" key="2">
    <source>
        <dbReference type="SAM" id="Phobius"/>
    </source>
</evidence>
<feature type="compositionally biased region" description="Basic and acidic residues" evidence="1">
    <location>
        <begin position="37"/>
        <end position="54"/>
    </location>
</feature>
<evidence type="ECO:0000313" key="3">
    <source>
        <dbReference type="EMBL" id="GHA94313.1"/>
    </source>
</evidence>
<keyword evidence="2" id="KW-0812">Transmembrane</keyword>
<accession>A0ABQ3DID9</accession>
<evidence type="ECO:0000313" key="4">
    <source>
        <dbReference type="Proteomes" id="UP000599437"/>
    </source>
</evidence>
<evidence type="ECO:0008006" key="5">
    <source>
        <dbReference type="Google" id="ProtNLM"/>
    </source>
</evidence>
<organism evidence="3 4">
    <name type="scientific">Streptomyces chryseus</name>
    <dbReference type="NCBI Taxonomy" id="68186"/>
    <lineage>
        <taxon>Bacteria</taxon>
        <taxon>Bacillati</taxon>
        <taxon>Actinomycetota</taxon>
        <taxon>Actinomycetes</taxon>
        <taxon>Kitasatosporales</taxon>
        <taxon>Streptomycetaceae</taxon>
        <taxon>Streptomyces</taxon>
    </lineage>
</organism>
<keyword evidence="2" id="KW-1133">Transmembrane helix</keyword>
<gene>
    <name evidence="3" type="ORF">GCM10010346_16340</name>
</gene>
<reference evidence="4" key="1">
    <citation type="journal article" date="2019" name="Int. J. Syst. Evol. Microbiol.">
        <title>The Global Catalogue of Microorganisms (GCM) 10K type strain sequencing project: providing services to taxonomists for standard genome sequencing and annotation.</title>
        <authorList>
            <consortium name="The Broad Institute Genomics Platform"/>
            <consortium name="The Broad Institute Genome Sequencing Center for Infectious Disease"/>
            <person name="Wu L."/>
            <person name="Ma J."/>
        </authorList>
    </citation>
    <scope>NUCLEOTIDE SEQUENCE [LARGE SCALE GENOMIC DNA]</scope>
    <source>
        <strain evidence="4">JCM 4737</strain>
    </source>
</reference>
<evidence type="ECO:0000256" key="1">
    <source>
        <dbReference type="SAM" id="MobiDB-lite"/>
    </source>
</evidence>
<keyword evidence="2" id="KW-0472">Membrane</keyword>
<dbReference type="Proteomes" id="UP000599437">
    <property type="component" value="Unassembled WGS sequence"/>
</dbReference>
<sequence>MVLDVVVVGLVQAVVWGFVVGLVVLVAVRVRLGRPAGGDDGRGRGEGGDQDRAVPRPRRLVGLGVGDDVEVGAHHAKLFMIVVILSAIRVNPPPAPVATLK</sequence>
<feature type="transmembrane region" description="Helical" evidence="2">
    <location>
        <begin position="6"/>
        <end position="28"/>
    </location>
</feature>
<feature type="region of interest" description="Disordered" evidence="1">
    <location>
        <begin position="33"/>
        <end position="55"/>
    </location>
</feature>
<dbReference type="EMBL" id="BMVO01000003">
    <property type="protein sequence ID" value="GHA94313.1"/>
    <property type="molecule type" value="Genomic_DNA"/>
</dbReference>
<protein>
    <recommendedName>
        <fullName evidence="5">Secreted protein</fullName>
    </recommendedName>
</protein>